<reference evidence="8" key="1">
    <citation type="journal article" date="2021" name="Nat. Commun.">
        <title>Genetic determinants of endophytism in the Arabidopsis root mycobiome.</title>
        <authorList>
            <person name="Mesny F."/>
            <person name="Miyauchi S."/>
            <person name="Thiergart T."/>
            <person name="Pickel B."/>
            <person name="Atanasova L."/>
            <person name="Karlsson M."/>
            <person name="Huettel B."/>
            <person name="Barry K.W."/>
            <person name="Haridas S."/>
            <person name="Chen C."/>
            <person name="Bauer D."/>
            <person name="Andreopoulos W."/>
            <person name="Pangilinan J."/>
            <person name="LaButti K."/>
            <person name="Riley R."/>
            <person name="Lipzen A."/>
            <person name="Clum A."/>
            <person name="Drula E."/>
            <person name="Henrissat B."/>
            <person name="Kohler A."/>
            <person name="Grigoriev I.V."/>
            <person name="Martin F.M."/>
            <person name="Hacquard S."/>
        </authorList>
    </citation>
    <scope>NUCLEOTIDE SEQUENCE</scope>
    <source>
        <strain evidence="8">MPI-SDFR-AT-0120</strain>
    </source>
</reference>
<evidence type="ECO:0000259" key="7">
    <source>
        <dbReference type="PROSITE" id="PS50048"/>
    </source>
</evidence>
<dbReference type="OrthoDB" id="2283488at2759"/>
<dbReference type="SMART" id="SM00066">
    <property type="entry name" value="GAL4"/>
    <property type="match status" value="1"/>
</dbReference>
<evidence type="ECO:0000256" key="4">
    <source>
        <dbReference type="ARBA" id="ARBA00023242"/>
    </source>
</evidence>
<evidence type="ECO:0000313" key="8">
    <source>
        <dbReference type="EMBL" id="KAH7083780.1"/>
    </source>
</evidence>
<name>A0A8K0VX62_9PLEO</name>
<proteinExistence type="predicted"/>
<dbReference type="InterPro" id="IPR051127">
    <property type="entry name" value="Fungal_SecMet_Regulators"/>
</dbReference>
<evidence type="ECO:0000256" key="6">
    <source>
        <dbReference type="SAM" id="MobiDB-lite"/>
    </source>
</evidence>
<dbReference type="EMBL" id="JAGMVJ010000013">
    <property type="protein sequence ID" value="KAH7083780.1"/>
    <property type="molecule type" value="Genomic_DNA"/>
</dbReference>
<keyword evidence="1" id="KW-0479">Metal-binding</keyword>
<dbReference type="GO" id="GO:0005634">
    <property type="term" value="C:nucleus"/>
    <property type="evidence" value="ECO:0007669"/>
    <property type="project" value="TreeGrafter"/>
</dbReference>
<evidence type="ECO:0000256" key="5">
    <source>
        <dbReference type="SAM" id="Coils"/>
    </source>
</evidence>
<keyword evidence="2" id="KW-0805">Transcription regulation</keyword>
<dbReference type="CDD" id="cd12148">
    <property type="entry name" value="fungal_TF_MHR"/>
    <property type="match status" value="1"/>
</dbReference>
<keyword evidence="3" id="KW-0804">Transcription</keyword>
<dbReference type="SUPFAM" id="SSF57701">
    <property type="entry name" value="Zn2/Cys6 DNA-binding domain"/>
    <property type="match status" value="1"/>
</dbReference>
<dbReference type="PROSITE" id="PS50048">
    <property type="entry name" value="ZN2_CY6_FUNGAL_2"/>
    <property type="match status" value="1"/>
</dbReference>
<keyword evidence="9" id="KW-1185">Reference proteome</keyword>
<dbReference type="PANTHER" id="PTHR47424:SF12">
    <property type="entry name" value="TRANSCRIPTION FACTOR ASQA"/>
    <property type="match status" value="1"/>
</dbReference>
<protein>
    <submittedName>
        <fullName evidence="8">Fungal-specific transcription factor domain-containing protein</fullName>
    </submittedName>
</protein>
<dbReference type="GO" id="GO:0006351">
    <property type="term" value="P:DNA-templated transcription"/>
    <property type="evidence" value="ECO:0007669"/>
    <property type="project" value="InterPro"/>
</dbReference>
<dbReference type="InterPro" id="IPR001138">
    <property type="entry name" value="Zn2Cys6_DnaBD"/>
</dbReference>
<organism evidence="8 9">
    <name type="scientific">Paraphoma chrysanthemicola</name>
    <dbReference type="NCBI Taxonomy" id="798071"/>
    <lineage>
        <taxon>Eukaryota</taxon>
        <taxon>Fungi</taxon>
        <taxon>Dikarya</taxon>
        <taxon>Ascomycota</taxon>
        <taxon>Pezizomycotina</taxon>
        <taxon>Dothideomycetes</taxon>
        <taxon>Pleosporomycetidae</taxon>
        <taxon>Pleosporales</taxon>
        <taxon>Pleosporineae</taxon>
        <taxon>Phaeosphaeriaceae</taxon>
        <taxon>Paraphoma</taxon>
    </lineage>
</organism>
<feature type="compositionally biased region" description="Polar residues" evidence="6">
    <location>
        <begin position="1"/>
        <end position="19"/>
    </location>
</feature>
<accession>A0A8K0VX62</accession>
<feature type="region of interest" description="Disordered" evidence="6">
    <location>
        <begin position="1"/>
        <end position="22"/>
    </location>
</feature>
<sequence length="735" mass="82701">MFGTLSLQPGQEESASNSAKPRKKRHQVARACTWCRTYRIKCDAKIPCANCKVKGRKCTADEGKAEIRTFSSAIFEVDRLRARVKELESQLGSLQVEHAPLSKQPPYELPYAKEEDLVLPENLDPLGQHGGNHNYYNWAFALREVQPGSNQAYGSSSIFYFLDKLTTYLDTALSQSMPYASRPAPSIMASSLHKAMTSPDGTINDTDAIEADFTRAEEERLLCLYWNFHHPSYPVLNQDAFTIHYAKLWDSASISRESSPLVDIMLALSMQIDAQPGLARMEVPTLCSKTKMSSSAGRWFFRRCQYFVQDELEQPSITTFQCYTLSVLWLSRSQRKNAAHSYLAAGLRVGVVLGLHVEPCHDLPSSVQDFRRRLWWTLYSMDAQFAMDFGRPIGVNIAQVTSTLPRDDEAALDSCESGSTSTAFNTHITRLILATRAIYILFHRICAKVLRENKTIELSEDAECMETCAVWLDKNMKYLRTWIQQLPERMKLSRHDHGVAFSTDRSKIDFTSESEQHIRLQMTMEVNYHYSAMTLYRPFISFARQRTGHCPMTERHAISCANHAIAITDIIKQDFAQTDCLRYWPAVFFWQTGAALSLVGYILAYPRGAVAFTARELADTAIENIERLAFTFTAAPAAANALRSLLHQVDLLSHDAWLGGGQDLCDASTSDTATAANHALFNPTWSSRERDPHVVAGDQAQSAPIWPGMTTAEVDMSNDDWLDALLLNLDSVPED</sequence>
<dbReference type="GO" id="GO:0000981">
    <property type="term" value="F:DNA-binding transcription factor activity, RNA polymerase II-specific"/>
    <property type="evidence" value="ECO:0007669"/>
    <property type="project" value="InterPro"/>
</dbReference>
<dbReference type="PROSITE" id="PS00463">
    <property type="entry name" value="ZN2_CY6_FUNGAL_1"/>
    <property type="match status" value="1"/>
</dbReference>
<keyword evidence="4" id="KW-0539">Nucleus</keyword>
<evidence type="ECO:0000256" key="2">
    <source>
        <dbReference type="ARBA" id="ARBA00023015"/>
    </source>
</evidence>
<dbReference type="Pfam" id="PF04082">
    <property type="entry name" value="Fungal_trans"/>
    <property type="match status" value="1"/>
</dbReference>
<dbReference type="CDD" id="cd00067">
    <property type="entry name" value="GAL4"/>
    <property type="match status" value="1"/>
</dbReference>
<dbReference type="InterPro" id="IPR036864">
    <property type="entry name" value="Zn2-C6_fun-type_DNA-bd_sf"/>
</dbReference>
<comment type="caution">
    <text evidence="8">The sequence shown here is derived from an EMBL/GenBank/DDBJ whole genome shotgun (WGS) entry which is preliminary data.</text>
</comment>
<dbReference type="Pfam" id="PF00172">
    <property type="entry name" value="Zn_clus"/>
    <property type="match status" value="1"/>
</dbReference>
<keyword evidence="5" id="KW-0175">Coiled coil</keyword>
<feature type="coiled-coil region" evidence="5">
    <location>
        <begin position="70"/>
        <end position="97"/>
    </location>
</feature>
<evidence type="ECO:0000256" key="3">
    <source>
        <dbReference type="ARBA" id="ARBA00023163"/>
    </source>
</evidence>
<dbReference type="Proteomes" id="UP000813461">
    <property type="component" value="Unassembled WGS sequence"/>
</dbReference>
<dbReference type="AlphaFoldDB" id="A0A8K0VX62"/>
<evidence type="ECO:0000256" key="1">
    <source>
        <dbReference type="ARBA" id="ARBA00022723"/>
    </source>
</evidence>
<gene>
    <name evidence="8" type="ORF">FB567DRAFT_446990</name>
</gene>
<feature type="domain" description="Zn(2)-C6 fungal-type" evidence="7">
    <location>
        <begin position="31"/>
        <end position="60"/>
    </location>
</feature>
<dbReference type="PANTHER" id="PTHR47424">
    <property type="entry name" value="REGULATORY PROTEIN GAL4"/>
    <property type="match status" value="1"/>
</dbReference>
<dbReference type="Gene3D" id="4.10.240.10">
    <property type="entry name" value="Zn(2)-C6 fungal-type DNA-binding domain"/>
    <property type="match status" value="1"/>
</dbReference>
<dbReference type="InterPro" id="IPR007219">
    <property type="entry name" value="XnlR_reg_dom"/>
</dbReference>
<dbReference type="GO" id="GO:0000978">
    <property type="term" value="F:RNA polymerase II cis-regulatory region sequence-specific DNA binding"/>
    <property type="evidence" value="ECO:0007669"/>
    <property type="project" value="TreeGrafter"/>
</dbReference>
<dbReference type="SMART" id="SM00906">
    <property type="entry name" value="Fungal_trans"/>
    <property type="match status" value="1"/>
</dbReference>
<dbReference type="GO" id="GO:0000435">
    <property type="term" value="P:positive regulation of transcription from RNA polymerase II promoter by galactose"/>
    <property type="evidence" value="ECO:0007669"/>
    <property type="project" value="TreeGrafter"/>
</dbReference>
<dbReference type="GO" id="GO:0008270">
    <property type="term" value="F:zinc ion binding"/>
    <property type="evidence" value="ECO:0007669"/>
    <property type="project" value="InterPro"/>
</dbReference>
<evidence type="ECO:0000313" key="9">
    <source>
        <dbReference type="Proteomes" id="UP000813461"/>
    </source>
</evidence>